<evidence type="ECO:0000256" key="1">
    <source>
        <dbReference type="SAM" id="MobiDB-lite"/>
    </source>
</evidence>
<reference evidence="3 4" key="1">
    <citation type="submission" date="2018-12" db="EMBL/GenBank/DDBJ databases">
        <authorList>
            <consortium name="Pathogen Informatics"/>
        </authorList>
    </citation>
    <scope>NUCLEOTIDE SEQUENCE [LARGE SCALE GENOMIC DNA]</scope>
    <source>
        <strain evidence="3 4">NCTC12742</strain>
    </source>
</reference>
<feature type="region of interest" description="Disordered" evidence="1">
    <location>
        <begin position="140"/>
        <end position="186"/>
    </location>
</feature>
<name>A0A3S5C461_9NEIS</name>
<keyword evidence="2" id="KW-0472">Membrane</keyword>
<dbReference type="InterPro" id="IPR001646">
    <property type="entry name" value="5peptide_repeat"/>
</dbReference>
<feature type="transmembrane region" description="Helical" evidence="2">
    <location>
        <begin position="76"/>
        <end position="94"/>
    </location>
</feature>
<protein>
    <submittedName>
        <fullName evidence="3">Type III effector pipB2</fullName>
    </submittedName>
</protein>
<keyword evidence="2" id="KW-0812">Transmembrane</keyword>
<dbReference type="Proteomes" id="UP000272771">
    <property type="component" value="Chromosome"/>
</dbReference>
<accession>A0A3S5C461</accession>
<proteinExistence type="predicted"/>
<evidence type="ECO:0000313" key="4">
    <source>
        <dbReference type="Proteomes" id="UP000272771"/>
    </source>
</evidence>
<sequence>MEESNKPENKLLDRWVANLKQKISHLYKHLRTSKDNRGRLIFEVALLEVLIVYWIVQKVDFPPTQGPWKELLGSNGIWTFIVLLISAPIAFLVWKFRDENTVYQLENQRKDVNLKEFQKIAEWVSGLHLVEDKIVEKTKKIEKPAENNPSGQWGNQEEATDTTLETETSREYGQAGQSRHIPSHSRQDGAVSLQIAAINMLKPFYCGEHGDGFRKPALNLLTSAWLALFKQVEDGKGNNQKPDPEKLKNSPLAIALTEVLLADGGIHLRRYPEVFPNLYLPYLNLHLSGLDKEVLKLLSEDLNCSRINLKYAYLKMAELNGAKLSGAKLNGTKLNGAKFNEAKLTGADLTGADLNGAKLNGADLISANLNGANLNKAKLNNATLNNAKLNNATLNKAKLNNAKLNNAKLKGAALKGADLTGAELKNEADLNGADLKGAKLAGAKLDATKLNGTKLDGANFYLAQLFNIRTNHHTSWRGALFDTDNIQEICTYLDDESLKWIIQVPKLAAVPKARRTLFKFERNGYQYVHQIPRSLTVEKLQELNPQWIISLKE</sequence>
<dbReference type="PANTHER" id="PTHR14136:SF17">
    <property type="entry name" value="BTB_POZ DOMAIN-CONTAINING PROTEIN KCTD9"/>
    <property type="match status" value="1"/>
</dbReference>
<gene>
    <name evidence="3" type="primary">pipB2_1</name>
    <name evidence="3" type="ORF">NCTC12742_01180</name>
</gene>
<keyword evidence="4" id="KW-1185">Reference proteome</keyword>
<dbReference type="RefSeq" id="WP_050793680.1">
    <property type="nucleotide sequence ID" value="NZ_CAUJRG010000010.1"/>
</dbReference>
<keyword evidence="2" id="KW-1133">Transmembrane helix</keyword>
<dbReference type="PANTHER" id="PTHR14136">
    <property type="entry name" value="BTB_POZ DOMAIN-CONTAINING PROTEIN KCTD9"/>
    <property type="match status" value="1"/>
</dbReference>
<evidence type="ECO:0000256" key="2">
    <source>
        <dbReference type="SAM" id="Phobius"/>
    </source>
</evidence>
<dbReference type="Pfam" id="PF00805">
    <property type="entry name" value="Pentapeptide"/>
    <property type="match status" value="4"/>
</dbReference>
<dbReference type="Gene3D" id="2.160.20.80">
    <property type="entry name" value="E3 ubiquitin-protein ligase SopA"/>
    <property type="match status" value="1"/>
</dbReference>
<dbReference type="AlphaFoldDB" id="A0A3S5C461"/>
<organism evidence="3 4">
    <name type="scientific">Neisseria weaveri</name>
    <dbReference type="NCBI Taxonomy" id="28091"/>
    <lineage>
        <taxon>Bacteria</taxon>
        <taxon>Pseudomonadati</taxon>
        <taxon>Pseudomonadota</taxon>
        <taxon>Betaproteobacteria</taxon>
        <taxon>Neisseriales</taxon>
        <taxon>Neisseriaceae</taxon>
        <taxon>Neisseria</taxon>
    </lineage>
</organism>
<evidence type="ECO:0000313" key="3">
    <source>
        <dbReference type="EMBL" id="VEJ51301.1"/>
    </source>
</evidence>
<feature type="transmembrane region" description="Helical" evidence="2">
    <location>
        <begin position="40"/>
        <end position="56"/>
    </location>
</feature>
<dbReference type="EMBL" id="LR134533">
    <property type="protein sequence ID" value="VEJ51301.1"/>
    <property type="molecule type" value="Genomic_DNA"/>
</dbReference>
<dbReference type="SUPFAM" id="SSF141571">
    <property type="entry name" value="Pentapeptide repeat-like"/>
    <property type="match status" value="2"/>
</dbReference>
<dbReference type="OrthoDB" id="7531606at2"/>
<dbReference type="InterPro" id="IPR051082">
    <property type="entry name" value="Pentapeptide-BTB/POZ_domain"/>
</dbReference>